<evidence type="ECO:0000256" key="4">
    <source>
        <dbReference type="ARBA" id="ARBA00022989"/>
    </source>
</evidence>
<comment type="similarity">
    <text evidence="2">Belongs to the multi antimicrobial extrusion (MATE) (TC 2.A.66.1) family.</text>
</comment>
<sequence length="347" mass="37851">AYLTELYKGQRRREAGGNRERRERFNYESRSLHTLIFNLVSEQKKKKIRIEVVVTSCSKTSQVHALDPARNLNLNLLLLQILPRHLPVLSPSPHRTRPGSHLLAYRTTINPSDLGPSSSSAACSCLGPPPPPLICIRHHSSLYLPIRTGFDETSCTDAASAPLKLAVATCRSNQQFAIKNQVKSSSPVKSSQVCMPTSLPNEASPHLLVCKPMSYTAMSLTGEFNNISISETYSLDVKRELLMLSLLAILGQAIDPLAQLMETAYIGNLENGYLDGNTNGKPKPFDGIVERKQLSSVSTALLLAVGIGIFEAVALSLGSGLFLNMMGISSVVYHKKLEGNALHDGFN</sequence>
<dbReference type="Proteomes" id="UP000290289">
    <property type="component" value="Chromosome 5"/>
</dbReference>
<keyword evidence="4 6" id="KW-1133">Transmembrane helix</keyword>
<comment type="caution">
    <text evidence="7">The sequence shown here is derived from an EMBL/GenBank/DDBJ whole genome shotgun (WGS) entry which is preliminary data.</text>
</comment>
<keyword evidence="3 6" id="KW-0812">Transmembrane</keyword>
<evidence type="ECO:0000256" key="5">
    <source>
        <dbReference type="ARBA" id="ARBA00023136"/>
    </source>
</evidence>
<dbReference type="PANTHER" id="PTHR42893">
    <property type="entry name" value="PROTEIN DETOXIFICATION 44, CHLOROPLASTIC-RELATED"/>
    <property type="match status" value="1"/>
</dbReference>
<dbReference type="AlphaFoldDB" id="A0A498JPA6"/>
<feature type="transmembrane region" description="Helical" evidence="6">
    <location>
        <begin position="300"/>
        <end position="323"/>
    </location>
</feature>
<dbReference type="InterPro" id="IPR044644">
    <property type="entry name" value="DinF-like"/>
</dbReference>
<keyword evidence="8" id="KW-1185">Reference proteome</keyword>
<reference evidence="7 8" key="1">
    <citation type="submission" date="2018-10" db="EMBL/GenBank/DDBJ databases">
        <title>A high-quality apple genome assembly.</title>
        <authorList>
            <person name="Hu J."/>
        </authorList>
    </citation>
    <scope>NUCLEOTIDE SEQUENCE [LARGE SCALE GENOMIC DNA]</scope>
    <source>
        <strain evidence="8">cv. HFTH1</strain>
        <tissue evidence="7">Young leaf</tissue>
    </source>
</reference>
<evidence type="ECO:0000313" key="7">
    <source>
        <dbReference type="EMBL" id="RXH97769.1"/>
    </source>
</evidence>
<feature type="non-terminal residue" evidence="7">
    <location>
        <position position="1"/>
    </location>
</feature>
<dbReference type="PANTHER" id="PTHR42893:SF45">
    <property type="entry name" value="PROTEIN DETOXIFICATION 45, CHLOROPLASTIC"/>
    <property type="match status" value="1"/>
</dbReference>
<comment type="subcellular location">
    <subcellularLocation>
        <location evidence="1">Membrane</location>
        <topology evidence="1">Multi-pass membrane protein</topology>
    </subcellularLocation>
</comment>
<evidence type="ECO:0000256" key="2">
    <source>
        <dbReference type="ARBA" id="ARBA00010199"/>
    </source>
</evidence>
<evidence type="ECO:0000256" key="1">
    <source>
        <dbReference type="ARBA" id="ARBA00004141"/>
    </source>
</evidence>
<name>A0A498JPA6_MALDO</name>
<gene>
    <name evidence="7" type="ORF">DVH24_010094</name>
</gene>
<organism evidence="7 8">
    <name type="scientific">Malus domestica</name>
    <name type="common">Apple</name>
    <name type="synonym">Pyrus malus</name>
    <dbReference type="NCBI Taxonomy" id="3750"/>
    <lineage>
        <taxon>Eukaryota</taxon>
        <taxon>Viridiplantae</taxon>
        <taxon>Streptophyta</taxon>
        <taxon>Embryophyta</taxon>
        <taxon>Tracheophyta</taxon>
        <taxon>Spermatophyta</taxon>
        <taxon>Magnoliopsida</taxon>
        <taxon>eudicotyledons</taxon>
        <taxon>Gunneridae</taxon>
        <taxon>Pentapetalae</taxon>
        <taxon>rosids</taxon>
        <taxon>fabids</taxon>
        <taxon>Rosales</taxon>
        <taxon>Rosaceae</taxon>
        <taxon>Amygdaloideae</taxon>
        <taxon>Maleae</taxon>
        <taxon>Malus</taxon>
    </lineage>
</organism>
<evidence type="ECO:0000256" key="3">
    <source>
        <dbReference type="ARBA" id="ARBA00022692"/>
    </source>
</evidence>
<evidence type="ECO:0000313" key="8">
    <source>
        <dbReference type="Proteomes" id="UP000290289"/>
    </source>
</evidence>
<dbReference type="GO" id="GO:0009507">
    <property type="term" value="C:chloroplast"/>
    <property type="evidence" value="ECO:0007669"/>
    <property type="project" value="TreeGrafter"/>
</dbReference>
<protein>
    <submittedName>
        <fullName evidence="7">Uncharacterized protein</fullName>
    </submittedName>
</protein>
<dbReference type="GO" id="GO:0016020">
    <property type="term" value="C:membrane"/>
    <property type="evidence" value="ECO:0007669"/>
    <property type="project" value="UniProtKB-SubCell"/>
</dbReference>
<evidence type="ECO:0000256" key="6">
    <source>
        <dbReference type="SAM" id="Phobius"/>
    </source>
</evidence>
<dbReference type="EMBL" id="RDQH01000331">
    <property type="protein sequence ID" value="RXH97769.1"/>
    <property type="molecule type" value="Genomic_DNA"/>
</dbReference>
<proteinExistence type="inferred from homology"/>
<accession>A0A498JPA6</accession>
<keyword evidence="5 6" id="KW-0472">Membrane</keyword>